<evidence type="ECO:0000256" key="1">
    <source>
        <dbReference type="ARBA" id="ARBA00001541"/>
    </source>
</evidence>
<feature type="binding site" evidence="6">
    <location>
        <position position="76"/>
    </location>
    <ligand>
        <name>S-adenosyl-L-methionine</name>
        <dbReference type="ChEBI" id="CHEBI:59789"/>
    </ligand>
</feature>
<dbReference type="InterPro" id="IPR000780">
    <property type="entry name" value="CheR_MeTrfase"/>
</dbReference>
<dbReference type="GO" id="GO:0008983">
    <property type="term" value="F:protein-glutamate O-methyltransferase activity"/>
    <property type="evidence" value="ECO:0007669"/>
    <property type="project" value="UniProtKB-EC"/>
</dbReference>
<feature type="binding site" evidence="6">
    <location>
        <position position="78"/>
    </location>
    <ligand>
        <name>S-adenosyl-L-methionine</name>
        <dbReference type="ChEBI" id="CHEBI:59789"/>
    </ligand>
</feature>
<dbReference type="Proteomes" id="UP000036902">
    <property type="component" value="Chromosome"/>
</dbReference>
<feature type="binding site" evidence="6">
    <location>
        <begin position="196"/>
        <end position="197"/>
    </location>
    <ligand>
        <name>S-adenosyl-L-methionine</name>
        <dbReference type="ChEBI" id="CHEBI:59789"/>
    </ligand>
</feature>
<evidence type="ECO:0000259" key="7">
    <source>
        <dbReference type="PROSITE" id="PS50123"/>
    </source>
</evidence>
<dbReference type="RefSeq" id="WP_048710407.1">
    <property type="nucleotide sequence ID" value="NZ_CP014646.1"/>
</dbReference>
<feature type="binding site" evidence="6">
    <location>
        <begin position="214"/>
        <end position="215"/>
    </location>
    <ligand>
        <name>S-adenosyl-L-methionine</name>
        <dbReference type="ChEBI" id="CHEBI:59789"/>
    </ligand>
</feature>
<dbReference type="STRING" id="1134435.AC731_000330"/>
<dbReference type="Pfam" id="PF01739">
    <property type="entry name" value="CheR"/>
    <property type="match status" value="1"/>
</dbReference>
<dbReference type="InterPro" id="IPR036804">
    <property type="entry name" value="CheR_N_sf"/>
</dbReference>
<feature type="binding site" evidence="6">
    <location>
        <position position="138"/>
    </location>
    <ligand>
        <name>S-adenosyl-L-methionine</name>
        <dbReference type="ChEBI" id="CHEBI:59789"/>
    </ligand>
</feature>
<evidence type="ECO:0000256" key="3">
    <source>
        <dbReference type="ARBA" id="ARBA00022679"/>
    </source>
</evidence>
<dbReference type="PANTHER" id="PTHR24422:SF26">
    <property type="entry name" value="CHEMOTAXIS PROTEIN METHYLTRANSFERASE"/>
    <property type="match status" value="1"/>
</dbReference>
<evidence type="ECO:0000313" key="9">
    <source>
        <dbReference type="Proteomes" id="UP000036902"/>
    </source>
</evidence>
<dbReference type="EC" id="2.1.1.80" evidence="5"/>
<keyword evidence="2 5" id="KW-0489">Methyltransferase</keyword>
<evidence type="ECO:0000256" key="5">
    <source>
        <dbReference type="PIRNR" id="PIRNR000410"/>
    </source>
</evidence>
<organism evidence="8 9">
    <name type="scientific">Thauera humireducens</name>
    <dbReference type="NCBI Taxonomy" id="1134435"/>
    <lineage>
        <taxon>Bacteria</taxon>
        <taxon>Pseudomonadati</taxon>
        <taxon>Pseudomonadota</taxon>
        <taxon>Betaproteobacteria</taxon>
        <taxon>Rhodocyclales</taxon>
        <taxon>Zoogloeaceae</taxon>
        <taxon>Thauera</taxon>
    </lineage>
</organism>
<dbReference type="Gene3D" id="1.10.155.10">
    <property type="entry name" value="Chemotaxis receptor methyltransferase CheR, N-terminal domain"/>
    <property type="match status" value="1"/>
</dbReference>
<dbReference type="InterPro" id="IPR026024">
    <property type="entry name" value="Chemotaxis_MeTrfase_CheR"/>
</dbReference>
<protein>
    <recommendedName>
        <fullName evidence="5">Chemotaxis protein methyltransferase</fullName>
        <ecNumber evidence="5">2.1.1.80</ecNumber>
    </recommendedName>
</protein>
<dbReference type="SMART" id="SM00138">
    <property type="entry name" value="MeTrc"/>
    <property type="match status" value="1"/>
</dbReference>
<feature type="domain" description="CheR-type methyltransferase" evidence="7">
    <location>
        <begin position="1"/>
        <end position="270"/>
    </location>
</feature>
<keyword evidence="3 5" id="KW-0808">Transferase</keyword>
<dbReference type="PANTHER" id="PTHR24422">
    <property type="entry name" value="CHEMOTAXIS PROTEIN METHYLTRANSFERASE"/>
    <property type="match status" value="1"/>
</dbReference>
<feature type="binding site" evidence="6">
    <location>
        <position position="114"/>
    </location>
    <ligand>
        <name>S-adenosyl-L-methionine</name>
        <dbReference type="ChEBI" id="CHEBI:59789"/>
    </ligand>
</feature>
<dbReference type="Gene3D" id="3.40.50.150">
    <property type="entry name" value="Vaccinia Virus protein VP39"/>
    <property type="match status" value="1"/>
</dbReference>
<keyword evidence="4 5" id="KW-0949">S-adenosyl-L-methionine</keyword>
<comment type="function">
    <text evidence="5">Methylation of the membrane-bound methyl-accepting chemotaxis proteins (MCP) to form gamma-glutamyl methyl ester residues in MCP.</text>
</comment>
<gene>
    <name evidence="8" type="ORF">AC731_000330</name>
</gene>
<sequence>MDNHGVSDQEFALFRKLIYRLAGINMADSKKPLLAGRLSRRLRHFELDSFGAYYKLVTSDEHRDELQLMVDLLTTNETYFFREAAHFDFLQSFAASRRGRPFRVWSGASSSGEEPYTIAMVLAETLGLAADWEVVASDISLSILEKAQTGLYPMERGKGIPPELLKKYCLKGVRSQDGNFLVVPKLRERVEFRHINLIAPETRDLGQFDLIFLRNVMIYFDNETKRKVVANMVPHLREDGIFIIGHSETLTGVTDQLATIRPTYYCRPHMLGPLSAHGKTGPARAQRQSR</sequence>
<proteinExistence type="predicted"/>
<dbReference type="AlphaFoldDB" id="A0A127KAE5"/>
<dbReference type="CDD" id="cd02440">
    <property type="entry name" value="AdoMet_MTases"/>
    <property type="match status" value="1"/>
</dbReference>
<dbReference type="InterPro" id="IPR022642">
    <property type="entry name" value="CheR_C"/>
</dbReference>
<dbReference type="PRINTS" id="PR00996">
    <property type="entry name" value="CHERMTFRASE"/>
</dbReference>
<dbReference type="GO" id="GO:0032259">
    <property type="term" value="P:methylation"/>
    <property type="evidence" value="ECO:0007669"/>
    <property type="project" value="UniProtKB-KW"/>
</dbReference>
<dbReference type="PIRSF" id="PIRSF000410">
    <property type="entry name" value="CheR"/>
    <property type="match status" value="1"/>
</dbReference>
<dbReference type="SUPFAM" id="SSF47757">
    <property type="entry name" value="Chemotaxis receptor methyltransferase CheR, N-terminal domain"/>
    <property type="match status" value="1"/>
</dbReference>
<dbReference type="InterPro" id="IPR022641">
    <property type="entry name" value="CheR_N"/>
</dbReference>
<dbReference type="InterPro" id="IPR029063">
    <property type="entry name" value="SAM-dependent_MTases_sf"/>
</dbReference>
<keyword evidence="9" id="KW-1185">Reference proteome</keyword>
<dbReference type="SUPFAM" id="SSF53335">
    <property type="entry name" value="S-adenosyl-L-methionine-dependent methyltransferases"/>
    <property type="match status" value="1"/>
</dbReference>
<reference evidence="9" key="1">
    <citation type="submission" date="2016-03" db="EMBL/GenBank/DDBJ databases">
        <authorList>
            <person name="Ma C."/>
            <person name="Zhou S."/>
            <person name="Yang G."/>
        </authorList>
    </citation>
    <scope>NUCLEOTIDE SEQUENCE [LARGE SCALE GENOMIC DNA]</scope>
    <source>
        <strain evidence="9">SgZ-1</strain>
    </source>
</reference>
<dbReference type="InterPro" id="IPR050903">
    <property type="entry name" value="Bact_Chemotaxis_MeTrfase"/>
</dbReference>
<evidence type="ECO:0000256" key="6">
    <source>
        <dbReference type="PIRSR" id="PIRSR000410-1"/>
    </source>
</evidence>
<name>A0A127KAE5_9RHOO</name>
<accession>A0A127KAE5</accession>
<dbReference type="Pfam" id="PF03705">
    <property type="entry name" value="CheR_N"/>
    <property type="match status" value="1"/>
</dbReference>
<evidence type="ECO:0000256" key="4">
    <source>
        <dbReference type="ARBA" id="ARBA00022691"/>
    </source>
</evidence>
<evidence type="ECO:0000313" key="8">
    <source>
        <dbReference type="EMBL" id="AMO38916.1"/>
    </source>
</evidence>
<feature type="binding site" evidence="6">
    <location>
        <position position="82"/>
    </location>
    <ligand>
        <name>S-adenosyl-L-methionine</name>
        <dbReference type="ChEBI" id="CHEBI:59789"/>
    </ligand>
</feature>
<comment type="catalytic activity">
    <reaction evidence="1 5">
        <text>L-glutamyl-[protein] + S-adenosyl-L-methionine = [protein]-L-glutamate 5-O-methyl ester + S-adenosyl-L-homocysteine</text>
        <dbReference type="Rhea" id="RHEA:24452"/>
        <dbReference type="Rhea" id="RHEA-COMP:10208"/>
        <dbReference type="Rhea" id="RHEA-COMP:10311"/>
        <dbReference type="ChEBI" id="CHEBI:29973"/>
        <dbReference type="ChEBI" id="CHEBI:57856"/>
        <dbReference type="ChEBI" id="CHEBI:59789"/>
        <dbReference type="ChEBI" id="CHEBI:82795"/>
        <dbReference type="EC" id="2.1.1.80"/>
    </reaction>
</comment>
<dbReference type="KEGG" id="thu:AC731_000330"/>
<dbReference type="EMBL" id="CP014646">
    <property type="protein sequence ID" value="AMO38916.1"/>
    <property type="molecule type" value="Genomic_DNA"/>
</dbReference>
<evidence type="ECO:0000256" key="2">
    <source>
        <dbReference type="ARBA" id="ARBA00022603"/>
    </source>
</evidence>
<dbReference type="PROSITE" id="PS50123">
    <property type="entry name" value="CHER"/>
    <property type="match status" value="1"/>
</dbReference>